<organism evidence="1 2">
    <name type="scientific">Rhynchosporium agropyri</name>
    <dbReference type="NCBI Taxonomy" id="914238"/>
    <lineage>
        <taxon>Eukaryota</taxon>
        <taxon>Fungi</taxon>
        <taxon>Dikarya</taxon>
        <taxon>Ascomycota</taxon>
        <taxon>Pezizomycotina</taxon>
        <taxon>Leotiomycetes</taxon>
        <taxon>Helotiales</taxon>
        <taxon>Ploettnerulaceae</taxon>
        <taxon>Rhynchosporium</taxon>
    </lineage>
</organism>
<proteinExistence type="predicted"/>
<dbReference type="OrthoDB" id="188042at2759"/>
<dbReference type="AlphaFoldDB" id="A0A1E1K234"/>
<dbReference type="PANTHER" id="PTHR48174">
    <property type="entry name" value="DUF946 FAMILY PROTEIN"/>
    <property type="match status" value="1"/>
</dbReference>
<keyword evidence="2" id="KW-1185">Reference proteome</keyword>
<evidence type="ECO:0000313" key="2">
    <source>
        <dbReference type="Proteomes" id="UP000178912"/>
    </source>
</evidence>
<sequence length="379" mass="42814">MEGWRTAELEKGELRHVYGEVVQVEFRERPRGEQSVYHKRILLVALALCLLLLQRSFARPWLPLAARQVDGIPQYVLDHAPLVWLHEQEAFFPSDIYAQVTNTHPNINLTAIEDPPSPLTLENLDILNAYGNNGWNVYLTSNIDVTTEPVWLTGIVPDSTGETKNIISSAIIVHDRGSGIVDAFYMYFYAYNQGNNVFFQELGDHIGDWEHNMIRFENGIPQAMWFSQHNNGQAFTFKAVEKKGHRPIAYSAKGSHANYGVAGTHDHTIPDLNLPAGFLQDHTSKGLLWDPTLSAYFYNYSGVDDSFESIDGSPVGAMYYRGRWGDQQYPDDDPRQPPPFFGFRKFASGPTGPWDKQLNRTNICPDNGILCIIRKALGP</sequence>
<dbReference type="Proteomes" id="UP000178912">
    <property type="component" value="Unassembled WGS sequence"/>
</dbReference>
<reference evidence="2" key="1">
    <citation type="submission" date="2016-03" db="EMBL/GenBank/DDBJ databases">
        <authorList>
            <person name="Guldener U."/>
        </authorList>
    </citation>
    <scope>NUCLEOTIDE SEQUENCE [LARGE SCALE GENOMIC DNA]</scope>
    <source>
        <strain evidence="2">04CH-RAC-A.6.1</strain>
    </source>
</reference>
<accession>A0A1E1K234</accession>
<dbReference type="EMBL" id="FJUX01000010">
    <property type="protein sequence ID" value="CZS91930.1"/>
    <property type="molecule type" value="Genomic_DNA"/>
</dbReference>
<name>A0A1E1K234_9HELO</name>
<protein>
    <submittedName>
        <fullName evidence="1">Related to VPS62 Vacuolar Protein Sorting</fullName>
    </submittedName>
</protein>
<dbReference type="PANTHER" id="PTHR48174:SF5">
    <property type="entry name" value="VACUOLAR PROTEIN SORTING-ASSOCIATED PROTEIN 62"/>
    <property type="match status" value="1"/>
</dbReference>
<gene>
    <name evidence="1" type="ORF">RAG0_02489</name>
</gene>
<evidence type="ECO:0000313" key="1">
    <source>
        <dbReference type="EMBL" id="CZS91930.1"/>
    </source>
</evidence>
<dbReference type="InterPro" id="IPR009291">
    <property type="entry name" value="Vps62"/>
</dbReference>
<dbReference type="Pfam" id="PF06101">
    <property type="entry name" value="Vps62"/>
    <property type="match status" value="1"/>
</dbReference>